<reference evidence="2 3" key="2">
    <citation type="submission" date="2018-11" db="EMBL/GenBank/DDBJ databases">
        <authorList>
            <consortium name="Pathogen Informatics"/>
        </authorList>
    </citation>
    <scope>NUCLEOTIDE SEQUENCE [LARGE SCALE GENOMIC DNA]</scope>
</reference>
<feature type="transmembrane region" description="Helical" evidence="1">
    <location>
        <begin position="67"/>
        <end position="90"/>
    </location>
</feature>
<organism evidence="4">
    <name type="scientific">Gongylonema pulchrum</name>
    <dbReference type="NCBI Taxonomy" id="637853"/>
    <lineage>
        <taxon>Eukaryota</taxon>
        <taxon>Metazoa</taxon>
        <taxon>Ecdysozoa</taxon>
        <taxon>Nematoda</taxon>
        <taxon>Chromadorea</taxon>
        <taxon>Rhabditida</taxon>
        <taxon>Spirurina</taxon>
        <taxon>Spiruromorpha</taxon>
        <taxon>Spiruroidea</taxon>
        <taxon>Gongylonematidae</taxon>
        <taxon>Gongylonema</taxon>
    </lineage>
</organism>
<evidence type="ECO:0000313" key="4">
    <source>
        <dbReference type="WBParaSite" id="GPUH_0000188701-mRNA-1"/>
    </source>
</evidence>
<protein>
    <submittedName>
        <fullName evidence="2 4">Uncharacterized protein</fullName>
    </submittedName>
</protein>
<keyword evidence="3" id="KW-1185">Reference proteome</keyword>
<dbReference type="Proteomes" id="UP000271098">
    <property type="component" value="Unassembled WGS sequence"/>
</dbReference>
<proteinExistence type="predicted"/>
<keyword evidence="1" id="KW-0812">Transmembrane</keyword>
<dbReference type="AlphaFoldDB" id="A0A183CZJ1"/>
<reference evidence="4" key="1">
    <citation type="submission" date="2016-06" db="UniProtKB">
        <authorList>
            <consortium name="WormBaseParasite"/>
        </authorList>
    </citation>
    <scope>IDENTIFICATION</scope>
</reference>
<gene>
    <name evidence="2" type="ORF">GPUH_LOCUS1882</name>
</gene>
<evidence type="ECO:0000256" key="1">
    <source>
        <dbReference type="SAM" id="Phobius"/>
    </source>
</evidence>
<keyword evidence="1" id="KW-0472">Membrane</keyword>
<evidence type="ECO:0000313" key="3">
    <source>
        <dbReference type="Proteomes" id="UP000271098"/>
    </source>
</evidence>
<sequence length="105" mass="11739">MMKLKRFLFDGIYSRYRNAPLSTNLTNRTGSSGTSRALSIPSTTERLGRLSASRHAALTDIDAASDAFVYCFLFVFVLVCSILLLIYLIFINSTWTLGLIPPMPR</sequence>
<name>A0A183CZJ1_9BILA</name>
<accession>A0A183CZJ1</accession>
<keyword evidence="1" id="KW-1133">Transmembrane helix</keyword>
<evidence type="ECO:0000313" key="2">
    <source>
        <dbReference type="EMBL" id="VDK31151.1"/>
    </source>
</evidence>
<dbReference type="WBParaSite" id="GPUH_0000188701-mRNA-1">
    <property type="protein sequence ID" value="GPUH_0000188701-mRNA-1"/>
    <property type="gene ID" value="GPUH_0000188701"/>
</dbReference>
<dbReference type="EMBL" id="UYRT01002524">
    <property type="protein sequence ID" value="VDK31151.1"/>
    <property type="molecule type" value="Genomic_DNA"/>
</dbReference>